<dbReference type="GO" id="GO:0005886">
    <property type="term" value="C:plasma membrane"/>
    <property type="evidence" value="ECO:0007669"/>
    <property type="project" value="UniProtKB-SubCell"/>
</dbReference>
<keyword evidence="6 16" id="KW-0812">Transmembrane</keyword>
<evidence type="ECO:0000256" key="4">
    <source>
        <dbReference type="ARBA" id="ARBA00022448"/>
    </source>
</evidence>
<sequence length="344" mass="37654">MMGDFFQSVMYPIELLVAWIMYGFHQAFTTIGMPAASGWTWALSIIGLVIVMRAAMIPLFVKQIKASRKLQMIQPELQKIQKKYKGKTDPDSRQAMTQETMALYKKEGTNPFSSCLPILVQSPFFFGLFRVLNGLQNIADGKTDPIGPITKAVAAQAESATLFGAQLSDKFVGADSLSTQIVTVILIVLMSATTFTTQRQLMMKNMPASALDNPFAKQQKVLLYAMPLLFAVSGINFPIGVLIYWFTTNIWSMVQQFYVIRRMPTPGSAAEKARNERLAKRGKAIPGAPAAATDGDDAGTDGTEVVAPKSGQRQQPKGKKRSKAAMTKPSAVQENVPDTDNPTT</sequence>
<organism evidence="20 21">
    <name type="scientific">Phycicoccus elongatus Lp2</name>
    <dbReference type="NCBI Taxonomy" id="1193181"/>
    <lineage>
        <taxon>Bacteria</taxon>
        <taxon>Bacillati</taxon>
        <taxon>Actinomycetota</taxon>
        <taxon>Actinomycetes</taxon>
        <taxon>Micrococcales</taxon>
        <taxon>Intrasporangiaceae</taxon>
        <taxon>Phycicoccus</taxon>
    </lineage>
</organism>
<evidence type="ECO:0000256" key="13">
    <source>
        <dbReference type="ARBA" id="ARBA00031538"/>
    </source>
</evidence>
<feature type="domain" description="Membrane insertase YidC/Oxa/ALB C-terminal" evidence="19">
    <location>
        <begin position="41"/>
        <end position="260"/>
    </location>
</feature>
<proteinExistence type="inferred from homology"/>
<dbReference type="Pfam" id="PF02096">
    <property type="entry name" value="60KD_IMP"/>
    <property type="match status" value="1"/>
</dbReference>
<evidence type="ECO:0000313" key="20">
    <source>
        <dbReference type="EMBL" id="CCH70041.1"/>
    </source>
</evidence>
<evidence type="ECO:0000256" key="16">
    <source>
        <dbReference type="RuleBase" id="RU003945"/>
    </source>
</evidence>
<dbReference type="PANTHER" id="PTHR12428:SF65">
    <property type="entry name" value="CYTOCHROME C OXIDASE ASSEMBLY PROTEIN COX18, MITOCHONDRIAL"/>
    <property type="match status" value="1"/>
</dbReference>
<evidence type="ECO:0000256" key="1">
    <source>
        <dbReference type="ARBA" id="ARBA00004651"/>
    </source>
</evidence>
<feature type="compositionally biased region" description="Polar residues" evidence="17">
    <location>
        <begin position="330"/>
        <end position="344"/>
    </location>
</feature>
<keyword evidence="21" id="KW-1185">Reference proteome</keyword>
<dbReference type="GO" id="GO:0051205">
    <property type="term" value="P:protein insertion into membrane"/>
    <property type="evidence" value="ECO:0007669"/>
    <property type="project" value="TreeGrafter"/>
</dbReference>
<evidence type="ECO:0000256" key="7">
    <source>
        <dbReference type="ARBA" id="ARBA00022927"/>
    </source>
</evidence>
<dbReference type="RefSeq" id="WP_010849917.1">
    <property type="nucleotide sequence ID" value="NZ_HF570956.1"/>
</dbReference>
<evidence type="ECO:0000256" key="12">
    <source>
        <dbReference type="ARBA" id="ARBA00026028"/>
    </source>
</evidence>
<keyword evidence="9 18" id="KW-0472">Membrane</keyword>
<dbReference type="PANTHER" id="PTHR12428">
    <property type="entry name" value="OXA1"/>
    <property type="match status" value="1"/>
</dbReference>
<evidence type="ECO:0000256" key="10">
    <source>
        <dbReference type="ARBA" id="ARBA00023186"/>
    </source>
</evidence>
<dbReference type="NCBIfam" id="NF002350">
    <property type="entry name" value="PRK01315.1"/>
    <property type="match status" value="1"/>
</dbReference>
<dbReference type="STRING" id="1193181.BN10_490011"/>
<evidence type="ECO:0000313" key="21">
    <source>
        <dbReference type="Proteomes" id="UP000013167"/>
    </source>
</evidence>
<comment type="similarity">
    <text evidence="2">Belongs to the OXA1/ALB3/YidC family. Type 1 subfamily.</text>
</comment>
<dbReference type="CDD" id="cd20070">
    <property type="entry name" value="5TM_YidC_Alb3"/>
    <property type="match status" value="1"/>
</dbReference>
<keyword evidence="8 18" id="KW-1133">Transmembrane helix</keyword>
<evidence type="ECO:0000256" key="9">
    <source>
        <dbReference type="ARBA" id="ARBA00023136"/>
    </source>
</evidence>
<keyword evidence="4" id="KW-0813">Transport</keyword>
<dbReference type="Proteomes" id="UP000013167">
    <property type="component" value="Unassembled WGS sequence"/>
</dbReference>
<feature type="transmembrane region" description="Helical" evidence="18">
    <location>
        <begin position="177"/>
        <end position="196"/>
    </location>
</feature>
<evidence type="ECO:0000256" key="11">
    <source>
        <dbReference type="ARBA" id="ARBA00025034"/>
    </source>
</evidence>
<reference evidence="20 21" key="1">
    <citation type="journal article" date="2013" name="ISME J.">
        <title>A metabolic model for members of the genus Tetrasphaera involved in enhanced biological phosphorus removal.</title>
        <authorList>
            <person name="Kristiansen R."/>
            <person name="Nguyen H.T.T."/>
            <person name="Saunders A.M."/>
            <person name="Nielsen J.L."/>
            <person name="Wimmer R."/>
            <person name="Le V.Q."/>
            <person name="McIlroy S.J."/>
            <person name="Petrovski S."/>
            <person name="Seviour R.J."/>
            <person name="Calteau A."/>
            <person name="Nielsen K.L."/>
            <person name="Nielsen P.H."/>
        </authorList>
    </citation>
    <scope>NUCLEOTIDE SEQUENCE [LARGE SCALE GENOMIC DNA]</scope>
    <source>
        <strain evidence="20 21">Lp2</strain>
    </source>
</reference>
<evidence type="ECO:0000256" key="14">
    <source>
        <dbReference type="ARBA" id="ARBA00033245"/>
    </source>
</evidence>
<keyword evidence="10" id="KW-0143">Chaperone</keyword>
<name>N0E2M9_9MICO</name>
<dbReference type="InterPro" id="IPR001708">
    <property type="entry name" value="YidC/ALB3/OXA1/COX18"/>
</dbReference>
<comment type="subcellular location">
    <subcellularLocation>
        <location evidence="1">Cell membrane</location>
        <topology evidence="1">Multi-pass membrane protein</topology>
    </subcellularLocation>
    <subcellularLocation>
        <location evidence="16">Membrane</location>
        <topology evidence="16">Multi-pass membrane protein</topology>
    </subcellularLocation>
</comment>
<feature type="transmembrane region" description="Helical" evidence="18">
    <location>
        <begin position="39"/>
        <end position="61"/>
    </location>
</feature>
<dbReference type="NCBIfam" id="TIGR03592">
    <property type="entry name" value="yidC_oxa1_cterm"/>
    <property type="match status" value="1"/>
</dbReference>
<feature type="transmembrane region" description="Helical" evidence="18">
    <location>
        <begin position="12"/>
        <end position="33"/>
    </location>
</feature>
<dbReference type="GO" id="GO:0015031">
    <property type="term" value="P:protein transport"/>
    <property type="evidence" value="ECO:0007669"/>
    <property type="project" value="UniProtKB-KW"/>
</dbReference>
<evidence type="ECO:0000256" key="3">
    <source>
        <dbReference type="ARBA" id="ARBA00015325"/>
    </source>
</evidence>
<evidence type="ECO:0000256" key="15">
    <source>
        <dbReference type="ARBA" id="ARBA00033342"/>
    </source>
</evidence>
<feature type="region of interest" description="Disordered" evidence="17">
    <location>
        <begin position="280"/>
        <end position="344"/>
    </location>
</feature>
<keyword evidence="7" id="KW-0653">Protein transport</keyword>
<evidence type="ECO:0000256" key="8">
    <source>
        <dbReference type="ARBA" id="ARBA00022989"/>
    </source>
</evidence>
<dbReference type="EMBL" id="CAIZ01000118">
    <property type="protein sequence ID" value="CCH70041.1"/>
    <property type="molecule type" value="Genomic_DNA"/>
</dbReference>
<protein>
    <recommendedName>
        <fullName evidence="3">Membrane protein insertase YidC</fullName>
    </recommendedName>
    <alternativeName>
        <fullName evidence="15">Foldase YidC</fullName>
    </alternativeName>
    <alternativeName>
        <fullName evidence="14">Membrane integrase YidC</fullName>
    </alternativeName>
    <alternativeName>
        <fullName evidence="13">Membrane protein YidC</fullName>
    </alternativeName>
</protein>
<dbReference type="InterPro" id="IPR047196">
    <property type="entry name" value="YidC_ALB_C"/>
</dbReference>
<dbReference type="GO" id="GO:0032977">
    <property type="term" value="F:membrane insertase activity"/>
    <property type="evidence" value="ECO:0007669"/>
    <property type="project" value="InterPro"/>
</dbReference>
<evidence type="ECO:0000256" key="18">
    <source>
        <dbReference type="SAM" id="Phobius"/>
    </source>
</evidence>
<evidence type="ECO:0000259" key="19">
    <source>
        <dbReference type="Pfam" id="PF02096"/>
    </source>
</evidence>
<comment type="subunit">
    <text evidence="12">Interacts with the Sec translocase complex via SecD. Specifically interacts with transmembrane segments of nascent integral membrane proteins during membrane integration.</text>
</comment>
<comment type="function">
    <text evidence="11">Required for the insertion and/or proper folding and/or complex formation of integral membrane proteins into the membrane. Involved in integration of membrane proteins that insert both dependently and independently of the Sec translocase complex, as well as at least some lipoproteins. Aids folding of multispanning membrane proteins.</text>
</comment>
<evidence type="ECO:0000256" key="5">
    <source>
        <dbReference type="ARBA" id="ARBA00022475"/>
    </source>
</evidence>
<gene>
    <name evidence="20" type="primary">oxaA</name>
    <name evidence="20" type="ORF">BN10_490011</name>
</gene>
<feature type="transmembrane region" description="Helical" evidence="18">
    <location>
        <begin position="221"/>
        <end position="246"/>
    </location>
</feature>
<evidence type="ECO:0000256" key="6">
    <source>
        <dbReference type="ARBA" id="ARBA00022692"/>
    </source>
</evidence>
<keyword evidence="5" id="KW-1003">Cell membrane</keyword>
<evidence type="ECO:0000256" key="2">
    <source>
        <dbReference type="ARBA" id="ARBA00010527"/>
    </source>
</evidence>
<dbReference type="InterPro" id="IPR028055">
    <property type="entry name" value="YidC/Oxa/ALB_C"/>
</dbReference>
<dbReference type="AlphaFoldDB" id="N0E2M9"/>
<dbReference type="eggNOG" id="COG0706">
    <property type="taxonomic scope" value="Bacteria"/>
</dbReference>
<comment type="caution">
    <text evidence="20">The sequence shown here is derived from an EMBL/GenBank/DDBJ whole genome shotgun (WGS) entry which is preliminary data.</text>
</comment>
<accession>N0E2M9</accession>
<dbReference type="HOGENOM" id="CLU_036138_3_1_11"/>
<evidence type="ECO:0000256" key="17">
    <source>
        <dbReference type="SAM" id="MobiDB-lite"/>
    </source>
</evidence>